<evidence type="ECO:0000313" key="22">
    <source>
        <dbReference type="Proteomes" id="UP000054498"/>
    </source>
</evidence>
<dbReference type="PANTHER" id="PTHR23350">
    <property type="entry name" value="PEROXISOME ASSEMBLY PROTEIN 10"/>
    <property type="match status" value="1"/>
</dbReference>
<dbReference type="SUPFAM" id="SSF57850">
    <property type="entry name" value="RING/U-box"/>
    <property type="match status" value="1"/>
</dbReference>
<evidence type="ECO:0000256" key="1">
    <source>
        <dbReference type="ARBA" id="ARBA00000900"/>
    </source>
</evidence>
<evidence type="ECO:0000256" key="13">
    <source>
        <dbReference type="ARBA" id="ARBA00022833"/>
    </source>
</evidence>
<dbReference type="EMBL" id="KK100636">
    <property type="protein sequence ID" value="KIZ04617.1"/>
    <property type="molecule type" value="Genomic_DNA"/>
</dbReference>
<evidence type="ECO:0000256" key="11">
    <source>
        <dbReference type="ARBA" id="ARBA00022771"/>
    </source>
</evidence>
<dbReference type="InterPro" id="IPR013083">
    <property type="entry name" value="Znf_RING/FYVE/PHD"/>
</dbReference>
<gene>
    <name evidence="21" type="ORF">MNEG_3343</name>
</gene>
<dbReference type="KEGG" id="mng:MNEG_3343"/>
<dbReference type="PROSITE" id="PS00518">
    <property type="entry name" value="ZF_RING_1"/>
    <property type="match status" value="1"/>
</dbReference>
<comment type="catalytic activity">
    <reaction evidence="1">
        <text>S-ubiquitinyl-[E2 ubiquitin-conjugating enzyme]-L-cysteine + [acceptor protein]-L-lysine = [E2 ubiquitin-conjugating enzyme]-L-cysteine + N(6)-ubiquitinyl-[acceptor protein]-L-lysine.</text>
        <dbReference type="EC" id="2.3.2.27"/>
    </reaction>
</comment>
<evidence type="ECO:0000256" key="2">
    <source>
        <dbReference type="ARBA" id="ARBA00004585"/>
    </source>
</evidence>
<keyword evidence="22" id="KW-1185">Reference proteome</keyword>
<dbReference type="InterPro" id="IPR006845">
    <property type="entry name" value="Pex_N"/>
</dbReference>
<dbReference type="Pfam" id="PF04757">
    <property type="entry name" value="Pex2_Pex12"/>
    <property type="match status" value="1"/>
</dbReference>
<dbReference type="AlphaFoldDB" id="A0A0D2MVV7"/>
<keyword evidence="12" id="KW-0833">Ubl conjugation pathway</keyword>
<dbReference type="PANTHER" id="PTHR23350:SF0">
    <property type="entry name" value="PEROXISOME BIOGENESIS FACTOR 10"/>
    <property type="match status" value="1"/>
</dbReference>
<keyword evidence="9" id="KW-0812">Transmembrane</keyword>
<accession>A0A0D2MVV7</accession>
<evidence type="ECO:0000256" key="7">
    <source>
        <dbReference type="ARBA" id="ARBA00022593"/>
    </source>
</evidence>
<keyword evidence="14" id="KW-0653">Protein transport</keyword>
<keyword evidence="6" id="KW-0813">Transport</keyword>
<keyword evidence="16" id="KW-0472">Membrane</keyword>
<evidence type="ECO:0000256" key="12">
    <source>
        <dbReference type="ARBA" id="ARBA00022786"/>
    </source>
</evidence>
<dbReference type="InterPro" id="IPR001841">
    <property type="entry name" value="Znf_RING"/>
</dbReference>
<dbReference type="GO" id="GO:0061630">
    <property type="term" value="F:ubiquitin protein ligase activity"/>
    <property type="evidence" value="ECO:0007669"/>
    <property type="project" value="UniProtKB-EC"/>
</dbReference>
<organism evidence="21 22">
    <name type="scientific">Monoraphidium neglectum</name>
    <dbReference type="NCBI Taxonomy" id="145388"/>
    <lineage>
        <taxon>Eukaryota</taxon>
        <taxon>Viridiplantae</taxon>
        <taxon>Chlorophyta</taxon>
        <taxon>core chlorophytes</taxon>
        <taxon>Chlorophyceae</taxon>
        <taxon>CS clade</taxon>
        <taxon>Sphaeropleales</taxon>
        <taxon>Selenastraceae</taxon>
        <taxon>Monoraphidium</taxon>
    </lineage>
</organism>
<dbReference type="GO" id="GO:0008270">
    <property type="term" value="F:zinc ion binding"/>
    <property type="evidence" value="ECO:0007669"/>
    <property type="project" value="UniProtKB-KW"/>
</dbReference>
<proteinExistence type="inferred from homology"/>
<evidence type="ECO:0000256" key="3">
    <source>
        <dbReference type="ARBA" id="ARBA00004906"/>
    </source>
</evidence>
<feature type="compositionally biased region" description="Gly residues" evidence="19">
    <location>
        <begin position="120"/>
        <end position="129"/>
    </location>
</feature>
<dbReference type="SMART" id="SM00184">
    <property type="entry name" value="RING"/>
    <property type="match status" value="1"/>
</dbReference>
<protein>
    <recommendedName>
        <fullName evidence="5">RING-type E3 ubiquitin transferase</fullName>
        <ecNumber evidence="5">2.3.2.27</ecNumber>
    </recommendedName>
</protein>
<dbReference type="Pfam" id="PF13639">
    <property type="entry name" value="zf-RING_2"/>
    <property type="match status" value="1"/>
</dbReference>
<evidence type="ECO:0000256" key="18">
    <source>
        <dbReference type="PROSITE-ProRule" id="PRU00175"/>
    </source>
</evidence>
<keyword evidence="15" id="KW-1133">Transmembrane helix</keyword>
<dbReference type="Proteomes" id="UP000054498">
    <property type="component" value="Unassembled WGS sequence"/>
</dbReference>
<dbReference type="GeneID" id="25736221"/>
<evidence type="ECO:0000313" key="21">
    <source>
        <dbReference type="EMBL" id="KIZ04617.1"/>
    </source>
</evidence>
<feature type="domain" description="RING-type" evidence="20">
    <location>
        <begin position="353"/>
        <end position="391"/>
    </location>
</feature>
<evidence type="ECO:0000259" key="20">
    <source>
        <dbReference type="PROSITE" id="PS50089"/>
    </source>
</evidence>
<dbReference type="GO" id="GO:0016558">
    <property type="term" value="P:protein import into peroxisome matrix"/>
    <property type="evidence" value="ECO:0007669"/>
    <property type="project" value="InterPro"/>
</dbReference>
<evidence type="ECO:0000256" key="16">
    <source>
        <dbReference type="ARBA" id="ARBA00023136"/>
    </source>
</evidence>
<name>A0A0D2MVV7_9CHLO</name>
<evidence type="ECO:0000256" key="17">
    <source>
        <dbReference type="ARBA" id="ARBA00023140"/>
    </source>
</evidence>
<evidence type="ECO:0000256" key="10">
    <source>
        <dbReference type="ARBA" id="ARBA00022723"/>
    </source>
</evidence>
<dbReference type="OrthoDB" id="6270329at2759"/>
<dbReference type="InterPro" id="IPR017907">
    <property type="entry name" value="Znf_RING_CS"/>
</dbReference>
<keyword evidence="17" id="KW-0576">Peroxisome</keyword>
<evidence type="ECO:0000256" key="4">
    <source>
        <dbReference type="ARBA" id="ARBA00008704"/>
    </source>
</evidence>
<dbReference type="EC" id="2.3.2.27" evidence="5"/>
<keyword evidence="13" id="KW-0862">Zinc</keyword>
<dbReference type="CDD" id="cd16527">
    <property type="entry name" value="RING-HC_PEX10"/>
    <property type="match status" value="1"/>
</dbReference>
<dbReference type="STRING" id="145388.A0A0D2MVV7"/>
<evidence type="ECO:0000256" key="5">
    <source>
        <dbReference type="ARBA" id="ARBA00012483"/>
    </source>
</evidence>
<dbReference type="InterPro" id="IPR025654">
    <property type="entry name" value="PEX2/10"/>
</dbReference>
<sequence>MQTLGEEYCDILQMAGRPPLTISQAAAGAAAAVAGPPSRSLPGVPVFDARGPVALAARVALALLQAGGPYIAERVAAALGRARAGEGWGGAGDAGSVGIFGGSTADAGLDGEQQSCAGRGSSGAVGSGDEGSERHAAGGAEGGGRLSRWQSWFARPLGLARTLQQRASRSNARGEPGGWRARLTSSPVLARARGAAAAHWPQLCEAGAFVGRAHLALFYLYGTYYHWEKRLLGVTYTSTSPFLERRASYKVLGWMLVAQLAISAASQAVPHLQLLGHKAAAAAGTPAEGTAAVAEARQGEHAVLLPDPGPAIAAGISAAGTAAAAGRGDGGAAAVAGGGSKQRGVIMGAAKQCPLCLSPRSNPACTPCGHVFCWHCIAQWCNEKPECPLCRAAVIPPQLVCVYHSEF</sequence>
<evidence type="ECO:0000256" key="8">
    <source>
        <dbReference type="ARBA" id="ARBA00022679"/>
    </source>
</evidence>
<keyword evidence="8" id="KW-0808">Transferase</keyword>
<keyword evidence="11 18" id="KW-0863">Zinc-finger</keyword>
<evidence type="ECO:0000256" key="14">
    <source>
        <dbReference type="ARBA" id="ARBA00022927"/>
    </source>
</evidence>
<comment type="similarity">
    <text evidence="4">Belongs to the pex2/pex10/pex12 family.</text>
</comment>
<dbReference type="Gene3D" id="3.30.40.10">
    <property type="entry name" value="Zinc/RING finger domain, C3HC4 (zinc finger)"/>
    <property type="match status" value="1"/>
</dbReference>
<comment type="subcellular location">
    <subcellularLocation>
        <location evidence="2">Peroxisome membrane</location>
        <topology evidence="2">Multi-pass membrane protein</topology>
    </subcellularLocation>
</comment>
<evidence type="ECO:0000256" key="6">
    <source>
        <dbReference type="ARBA" id="ARBA00022448"/>
    </source>
</evidence>
<evidence type="ECO:0000256" key="15">
    <source>
        <dbReference type="ARBA" id="ARBA00022989"/>
    </source>
</evidence>
<dbReference type="RefSeq" id="XP_013903636.1">
    <property type="nucleotide sequence ID" value="XM_014048182.1"/>
</dbReference>
<dbReference type="PROSITE" id="PS50089">
    <property type="entry name" value="ZF_RING_2"/>
    <property type="match status" value="1"/>
</dbReference>
<keyword evidence="10" id="KW-0479">Metal-binding</keyword>
<reference evidence="21 22" key="1">
    <citation type="journal article" date="2013" name="BMC Genomics">
        <title>Reconstruction of the lipid metabolism for the microalga Monoraphidium neglectum from its genome sequence reveals characteristics suitable for biofuel production.</title>
        <authorList>
            <person name="Bogen C."/>
            <person name="Al-Dilaimi A."/>
            <person name="Albersmeier A."/>
            <person name="Wichmann J."/>
            <person name="Grundmann M."/>
            <person name="Rupp O."/>
            <person name="Lauersen K.J."/>
            <person name="Blifernez-Klassen O."/>
            <person name="Kalinowski J."/>
            <person name="Goesmann A."/>
            <person name="Mussgnug J.H."/>
            <person name="Kruse O."/>
        </authorList>
    </citation>
    <scope>NUCLEOTIDE SEQUENCE [LARGE SCALE GENOMIC DNA]</scope>
    <source>
        <strain evidence="21 22">SAG 48.87</strain>
    </source>
</reference>
<evidence type="ECO:0000256" key="9">
    <source>
        <dbReference type="ARBA" id="ARBA00022692"/>
    </source>
</evidence>
<feature type="region of interest" description="Disordered" evidence="19">
    <location>
        <begin position="110"/>
        <end position="145"/>
    </location>
</feature>
<dbReference type="GO" id="GO:0005778">
    <property type="term" value="C:peroxisomal membrane"/>
    <property type="evidence" value="ECO:0007669"/>
    <property type="project" value="UniProtKB-SubCell"/>
</dbReference>
<keyword evidence="7" id="KW-0962">Peroxisome biogenesis</keyword>
<comment type="pathway">
    <text evidence="3">Protein modification; protein ubiquitination.</text>
</comment>
<evidence type="ECO:0000256" key="19">
    <source>
        <dbReference type="SAM" id="MobiDB-lite"/>
    </source>
</evidence>